<gene>
    <name evidence="2" type="ORF">K8N75_12550</name>
</gene>
<feature type="compositionally biased region" description="Basic and acidic residues" evidence="1">
    <location>
        <begin position="36"/>
        <end position="52"/>
    </location>
</feature>
<protein>
    <submittedName>
        <fullName evidence="2">Uncharacterized protein</fullName>
    </submittedName>
</protein>
<dbReference type="EMBL" id="JAIOUQ010000016">
    <property type="protein sequence ID" value="MBZ2166866.1"/>
    <property type="molecule type" value="Genomic_DNA"/>
</dbReference>
<feature type="compositionally biased region" description="Basic and acidic residues" evidence="1">
    <location>
        <begin position="15"/>
        <end position="24"/>
    </location>
</feature>
<evidence type="ECO:0000256" key="1">
    <source>
        <dbReference type="SAM" id="MobiDB-lite"/>
    </source>
</evidence>
<accession>A0A8T5UY56</accession>
<reference evidence="3" key="1">
    <citation type="journal article" date="2022" name="Microbiol. Resour. Announc.">
        <title>Draft Genome Sequence of a Methanogenic Archaeon from West Spitsbergen Permafrost.</title>
        <authorList>
            <person name="Trubitsyn V."/>
            <person name="Rivkina E."/>
            <person name="Shcherbakova V."/>
        </authorList>
    </citation>
    <scope>NUCLEOTIDE SEQUENCE [LARGE SCALE GENOMIC DNA]</scope>
    <source>
        <strain evidence="3">VT</strain>
    </source>
</reference>
<dbReference type="AlphaFoldDB" id="A0A8T5UY56"/>
<evidence type="ECO:0000313" key="2">
    <source>
        <dbReference type="EMBL" id="MBZ2166866.1"/>
    </source>
</evidence>
<name>A0A8T5UY56_9EURY</name>
<sequence>MVDENCEVPKKKKITKENKFHDSSNPELIDEPVSFHSERIDKNEDKDIDPLAHKSGPSDSNKEAAPRTPGVTKKKHPRS</sequence>
<dbReference type="RefSeq" id="WP_048190798.1">
    <property type="nucleotide sequence ID" value="NZ_JAIOUQ010000016.1"/>
</dbReference>
<feature type="region of interest" description="Disordered" evidence="1">
    <location>
        <begin position="1"/>
        <end position="79"/>
    </location>
</feature>
<comment type="caution">
    <text evidence="2">The sequence shown here is derived from an EMBL/GenBank/DDBJ whole genome shotgun (WGS) entry which is preliminary data.</text>
</comment>
<organism evidence="2 3">
    <name type="scientific">Methanobacterium spitsbergense</name>
    <dbReference type="NCBI Taxonomy" id="2874285"/>
    <lineage>
        <taxon>Archaea</taxon>
        <taxon>Methanobacteriati</taxon>
        <taxon>Methanobacteriota</taxon>
        <taxon>Methanomada group</taxon>
        <taxon>Methanobacteria</taxon>
        <taxon>Methanobacteriales</taxon>
        <taxon>Methanobacteriaceae</taxon>
        <taxon>Methanobacterium</taxon>
    </lineage>
</organism>
<evidence type="ECO:0000313" key="3">
    <source>
        <dbReference type="Proteomes" id="UP000825933"/>
    </source>
</evidence>
<proteinExistence type="predicted"/>
<keyword evidence="3" id="KW-1185">Reference proteome</keyword>
<dbReference type="Proteomes" id="UP000825933">
    <property type="component" value="Unassembled WGS sequence"/>
</dbReference>